<evidence type="ECO:0000313" key="2">
    <source>
        <dbReference type="Proteomes" id="UP000239151"/>
    </source>
</evidence>
<dbReference type="Proteomes" id="UP000239151">
    <property type="component" value="Unassembled WGS sequence"/>
</dbReference>
<sequence>MNKDNTHIEEIKSIINSRIKKTNCFSFFNEICDWIEKNKADFYLVDNSIFVFFKANGFYKFYYWVDNFEDIKLAKTLLDQYRNKSEISLEFTTKNNRFLVEIKEQIYSIGFEFCAEFARLLSGTNKLQDKENKYFDMFEIAKVEDKNELLEIMHKEFDKIKDDIPTEDELLELIDKKSILIRKIENQIVYIQIYEYSHGILYSRMTWIKKEYRKAKYTIEFYNADSDYIEQLNIQNKQIRCYFWVDTSIKNYKITLKLGATLDGLTSNIFVYKK</sequence>
<accession>A0A2S9THD7</accession>
<evidence type="ECO:0000313" key="1">
    <source>
        <dbReference type="EMBL" id="PRM98234.1"/>
    </source>
</evidence>
<gene>
    <name evidence="1" type="ORF">CJ670_04150</name>
</gene>
<dbReference type="AlphaFoldDB" id="A0A2S9THD7"/>
<reference evidence="1 2" key="1">
    <citation type="submission" date="2017-09" db="EMBL/GenBank/DDBJ databases">
        <title>Reassesment of A. cryaerophilus.</title>
        <authorList>
            <person name="Perez-Cataluna A."/>
            <person name="Collado L."/>
            <person name="Salgado O."/>
            <person name="Lefinanco V."/>
            <person name="Figueras M.J."/>
        </authorList>
    </citation>
    <scope>NUCLEOTIDE SEQUENCE [LARGE SCALE GENOMIC DNA]</scope>
    <source>
        <strain evidence="1 2">LMG 9065</strain>
    </source>
</reference>
<name>A0A2S9THD7_9BACT</name>
<comment type="caution">
    <text evidence="1">The sequence shown here is derived from an EMBL/GenBank/DDBJ whole genome shotgun (WGS) entry which is preliminary data.</text>
</comment>
<organism evidence="1 2">
    <name type="scientific">Aliarcobacter cryaerophilus</name>
    <dbReference type="NCBI Taxonomy" id="28198"/>
    <lineage>
        <taxon>Bacteria</taxon>
        <taxon>Pseudomonadati</taxon>
        <taxon>Campylobacterota</taxon>
        <taxon>Epsilonproteobacteria</taxon>
        <taxon>Campylobacterales</taxon>
        <taxon>Arcobacteraceae</taxon>
        <taxon>Aliarcobacter</taxon>
    </lineage>
</organism>
<dbReference type="EMBL" id="NXGI01000005">
    <property type="protein sequence ID" value="PRM98234.1"/>
    <property type="molecule type" value="Genomic_DNA"/>
</dbReference>
<protein>
    <submittedName>
        <fullName evidence="1">Uncharacterized protein</fullName>
    </submittedName>
</protein>
<proteinExistence type="predicted"/>